<evidence type="ECO:0000313" key="5">
    <source>
        <dbReference type="Proteomes" id="UP000886520"/>
    </source>
</evidence>
<keyword evidence="5" id="KW-1185">Reference proteome</keyword>
<dbReference type="GO" id="GO:0003735">
    <property type="term" value="F:structural constituent of ribosome"/>
    <property type="evidence" value="ECO:0007669"/>
    <property type="project" value="InterPro"/>
</dbReference>
<dbReference type="GO" id="GO:0006412">
    <property type="term" value="P:translation"/>
    <property type="evidence" value="ECO:0007669"/>
    <property type="project" value="InterPro"/>
</dbReference>
<dbReference type="Pfam" id="PF00861">
    <property type="entry name" value="Ribosomal_L18p"/>
    <property type="match status" value="1"/>
</dbReference>
<dbReference type="GO" id="GO:0008097">
    <property type="term" value="F:5S rRNA binding"/>
    <property type="evidence" value="ECO:0007669"/>
    <property type="project" value="TreeGrafter"/>
</dbReference>
<keyword evidence="2" id="KW-0689">Ribosomal protein</keyword>
<dbReference type="PANTHER" id="PTHR12899">
    <property type="entry name" value="39S RIBOSOMAL PROTEIN L18, MITOCHONDRIAL"/>
    <property type="match status" value="1"/>
</dbReference>
<proteinExistence type="inferred from homology"/>
<dbReference type="Gene3D" id="3.30.420.100">
    <property type="match status" value="1"/>
</dbReference>
<sequence>MSSLKSLATLRSLSAKFLPRETPFCYVAARHAHADKGPRPPKYFDNTRPTKSFNDPSLFLDDLPARNDEPVWKFDKVDKPRSKLKKGERRPIRSFKHRTEAYMLPFTLDVFISKKYIHASIMHRMSNKVVAVASTNSKDLRSVLKSRCDLNACRIVGQVLAERAKEADVFTSLYYTRKNEKLEGKLLAVVDSVKEHGITLLM</sequence>
<accession>A0A9D4V6S6</accession>
<dbReference type="InterPro" id="IPR005484">
    <property type="entry name" value="Ribosomal_uL18_bac/plant/anim"/>
</dbReference>
<protein>
    <submittedName>
        <fullName evidence="4">Uncharacterized protein</fullName>
    </submittedName>
</protein>
<dbReference type="OrthoDB" id="1932324at2759"/>
<dbReference type="InterPro" id="IPR057268">
    <property type="entry name" value="Ribosomal_L18"/>
</dbReference>
<dbReference type="CDD" id="cd00432">
    <property type="entry name" value="Ribosomal_L18_L5e"/>
    <property type="match status" value="1"/>
</dbReference>
<dbReference type="GO" id="GO:1990904">
    <property type="term" value="C:ribonucleoprotein complex"/>
    <property type="evidence" value="ECO:0007669"/>
    <property type="project" value="UniProtKB-KW"/>
</dbReference>
<dbReference type="PANTHER" id="PTHR12899:SF7">
    <property type="entry name" value="EXPRESSED PROTEIN"/>
    <property type="match status" value="1"/>
</dbReference>
<name>A0A9D4V6S6_ADICA</name>
<evidence type="ECO:0000256" key="2">
    <source>
        <dbReference type="ARBA" id="ARBA00022980"/>
    </source>
</evidence>
<comment type="caution">
    <text evidence="4">The sequence shown here is derived from an EMBL/GenBank/DDBJ whole genome shotgun (WGS) entry which is preliminary data.</text>
</comment>
<dbReference type="Proteomes" id="UP000886520">
    <property type="component" value="Chromosome 4"/>
</dbReference>
<dbReference type="EMBL" id="JABFUD020000004">
    <property type="protein sequence ID" value="KAI5080866.1"/>
    <property type="molecule type" value="Genomic_DNA"/>
</dbReference>
<organism evidence="4 5">
    <name type="scientific">Adiantum capillus-veneris</name>
    <name type="common">Maidenhair fern</name>
    <dbReference type="NCBI Taxonomy" id="13818"/>
    <lineage>
        <taxon>Eukaryota</taxon>
        <taxon>Viridiplantae</taxon>
        <taxon>Streptophyta</taxon>
        <taxon>Embryophyta</taxon>
        <taxon>Tracheophyta</taxon>
        <taxon>Polypodiopsida</taxon>
        <taxon>Polypodiidae</taxon>
        <taxon>Polypodiales</taxon>
        <taxon>Pteridineae</taxon>
        <taxon>Pteridaceae</taxon>
        <taxon>Vittarioideae</taxon>
        <taxon>Adiantum</taxon>
    </lineage>
</organism>
<evidence type="ECO:0000256" key="3">
    <source>
        <dbReference type="ARBA" id="ARBA00023274"/>
    </source>
</evidence>
<gene>
    <name evidence="4" type="ORF">GOP47_0004049</name>
</gene>
<dbReference type="AlphaFoldDB" id="A0A9D4V6S6"/>
<dbReference type="GO" id="GO:0005840">
    <property type="term" value="C:ribosome"/>
    <property type="evidence" value="ECO:0007669"/>
    <property type="project" value="UniProtKB-KW"/>
</dbReference>
<evidence type="ECO:0000256" key="1">
    <source>
        <dbReference type="ARBA" id="ARBA00007116"/>
    </source>
</evidence>
<comment type="similarity">
    <text evidence="1">Belongs to the universal ribosomal protein uL18 family.</text>
</comment>
<keyword evidence="3" id="KW-0687">Ribonucleoprotein</keyword>
<dbReference type="SUPFAM" id="SSF53137">
    <property type="entry name" value="Translational machinery components"/>
    <property type="match status" value="1"/>
</dbReference>
<reference evidence="4" key="1">
    <citation type="submission" date="2021-01" db="EMBL/GenBank/DDBJ databases">
        <title>Adiantum capillus-veneris genome.</title>
        <authorList>
            <person name="Fang Y."/>
            <person name="Liao Q."/>
        </authorList>
    </citation>
    <scope>NUCLEOTIDE SEQUENCE</scope>
    <source>
        <strain evidence="4">H3</strain>
        <tissue evidence="4">Leaf</tissue>
    </source>
</reference>
<evidence type="ECO:0000313" key="4">
    <source>
        <dbReference type="EMBL" id="KAI5080866.1"/>
    </source>
</evidence>